<dbReference type="Proteomes" id="UP000247409">
    <property type="component" value="Unassembled WGS sequence"/>
</dbReference>
<evidence type="ECO:0000313" key="2">
    <source>
        <dbReference type="EMBL" id="PXF40155.1"/>
    </source>
</evidence>
<name>A0A2V3IDJ3_9FLOR</name>
<proteinExistence type="predicted"/>
<evidence type="ECO:0000256" key="1">
    <source>
        <dbReference type="SAM" id="Phobius"/>
    </source>
</evidence>
<keyword evidence="1" id="KW-1133">Transmembrane helix</keyword>
<comment type="caution">
    <text evidence="2">The sequence shown here is derived from an EMBL/GenBank/DDBJ whole genome shotgun (WGS) entry which is preliminary data.</text>
</comment>
<sequence>MDQARAARLFSRLSPWIAAGVVFYSFIYMPSEKRKQEQREKAVVVIDKEAKVGKYRRDNRLTKANHVRSTIIAQSANPSQKAFPFS</sequence>
<protein>
    <submittedName>
        <fullName evidence="2">Uncharacterized protein</fullName>
    </submittedName>
</protein>
<keyword evidence="3" id="KW-1185">Reference proteome</keyword>
<gene>
    <name evidence="2" type="ORF">BWQ96_10123</name>
</gene>
<accession>A0A2V3IDJ3</accession>
<organism evidence="2 3">
    <name type="scientific">Gracilariopsis chorda</name>
    <dbReference type="NCBI Taxonomy" id="448386"/>
    <lineage>
        <taxon>Eukaryota</taxon>
        <taxon>Rhodophyta</taxon>
        <taxon>Florideophyceae</taxon>
        <taxon>Rhodymeniophycidae</taxon>
        <taxon>Gracilariales</taxon>
        <taxon>Gracilariaceae</taxon>
        <taxon>Gracilariopsis</taxon>
    </lineage>
</organism>
<keyword evidence="1" id="KW-0472">Membrane</keyword>
<dbReference type="EMBL" id="NBIV01000351">
    <property type="protein sequence ID" value="PXF40155.1"/>
    <property type="molecule type" value="Genomic_DNA"/>
</dbReference>
<feature type="transmembrane region" description="Helical" evidence="1">
    <location>
        <begin position="13"/>
        <end position="31"/>
    </location>
</feature>
<reference evidence="2 3" key="1">
    <citation type="journal article" date="2018" name="Mol. Biol. Evol.">
        <title>Analysis of the draft genome of the red seaweed Gracilariopsis chorda provides insights into genome size evolution in Rhodophyta.</title>
        <authorList>
            <person name="Lee J."/>
            <person name="Yang E.C."/>
            <person name="Graf L."/>
            <person name="Yang J.H."/>
            <person name="Qiu H."/>
            <person name="Zel Zion U."/>
            <person name="Chan C.X."/>
            <person name="Stephens T.G."/>
            <person name="Weber A.P.M."/>
            <person name="Boo G.H."/>
            <person name="Boo S.M."/>
            <person name="Kim K.M."/>
            <person name="Shin Y."/>
            <person name="Jung M."/>
            <person name="Lee S.J."/>
            <person name="Yim H.S."/>
            <person name="Lee J.H."/>
            <person name="Bhattacharya D."/>
            <person name="Yoon H.S."/>
        </authorList>
    </citation>
    <scope>NUCLEOTIDE SEQUENCE [LARGE SCALE GENOMIC DNA]</scope>
    <source>
        <strain evidence="2 3">SKKU-2015</strain>
        <tissue evidence="2">Whole body</tissue>
    </source>
</reference>
<dbReference type="AlphaFoldDB" id="A0A2V3IDJ3"/>
<evidence type="ECO:0000313" key="3">
    <source>
        <dbReference type="Proteomes" id="UP000247409"/>
    </source>
</evidence>
<keyword evidence="1" id="KW-0812">Transmembrane</keyword>